<dbReference type="Gene3D" id="3.10.350.10">
    <property type="entry name" value="LysM domain"/>
    <property type="match status" value="3"/>
</dbReference>
<dbReference type="PANTHER" id="PTHR33734">
    <property type="entry name" value="LYSM DOMAIN-CONTAINING GPI-ANCHORED PROTEIN 2"/>
    <property type="match status" value="1"/>
</dbReference>
<dbReference type="CDD" id="cd00118">
    <property type="entry name" value="LysM"/>
    <property type="match status" value="3"/>
</dbReference>
<name>H8GIF7_METAL</name>
<dbReference type="Pfam" id="PF01464">
    <property type="entry name" value="SLT"/>
    <property type="match status" value="1"/>
</dbReference>
<sequence length="561" mass="62871">MQINSNRSFKLLSLSLALAAAGCSQSSKEPLSVSERPPQVSPDDNSFFGRFPYLSHRKSKPNNAQYETVWDRLLSLYALPEINNERIDREINWYLQHPQSLISLQQRAEPYMHHILDEIEAKRIPGELALLPVVESSFVPTAYSKSAASGLWQFIPSTGQEFGLKQNSWYDGRRDVYASTKAATSYLKQLSENFNGDWLLALASYNYGKGNVRKCIERNENMDMPTDYWSLNLPDETYHYVPKLLAVAKIFANADRYHIPLRHIPNKPYFEVVDIKAPLDLSKAAQMANTPINEFLRLNPGFSRWCTAPDGPHRLLIPVKNAPLFKKNLAEIPYYERFNSTKLIAEQQEEIIAEANDRKPEPVVAKQPAARYTSLVPTGGFASYKVKRGETLTSIAKAHHTTVQNLRSANHLGKNSVNYGAVLKVPPAAKPNGNAVMLAKSSRPSETYHTISKGDTFYNIGQRYSVSPKELASWNRITLKTALVPGRKLIIKGREQQVASSSNSLRLVHYTVKKGDTLTQISKKFNVSVSDLKRSNAPALANGLQTGQILKIVADSSHSMI</sequence>
<dbReference type="GO" id="GO:0000270">
    <property type="term" value="P:peptidoglycan metabolic process"/>
    <property type="evidence" value="ECO:0007669"/>
    <property type="project" value="InterPro"/>
</dbReference>
<keyword evidence="5" id="KW-1185">Reference proteome</keyword>
<evidence type="ECO:0000259" key="3">
    <source>
        <dbReference type="PROSITE" id="PS51782"/>
    </source>
</evidence>
<dbReference type="InterPro" id="IPR023346">
    <property type="entry name" value="Lysozyme-like_dom_sf"/>
</dbReference>
<dbReference type="PROSITE" id="PS00922">
    <property type="entry name" value="TRANSGLYCOSYLASE"/>
    <property type="match status" value="1"/>
</dbReference>
<dbReference type="EMBL" id="CM001475">
    <property type="protein sequence ID" value="EIC31469.1"/>
    <property type="molecule type" value="Genomic_DNA"/>
</dbReference>
<dbReference type="CDD" id="cd16894">
    <property type="entry name" value="MltD-like"/>
    <property type="match status" value="1"/>
</dbReference>
<dbReference type="SUPFAM" id="SSF54106">
    <property type="entry name" value="LysM domain"/>
    <property type="match status" value="3"/>
</dbReference>
<feature type="domain" description="LysM" evidence="3">
    <location>
        <begin position="382"/>
        <end position="425"/>
    </location>
</feature>
<dbReference type="RefSeq" id="WP_005374847.1">
    <property type="nucleotide sequence ID" value="NZ_CM001475.1"/>
</dbReference>
<evidence type="ECO:0000313" key="5">
    <source>
        <dbReference type="Proteomes" id="UP000005090"/>
    </source>
</evidence>
<evidence type="ECO:0000256" key="2">
    <source>
        <dbReference type="SAM" id="SignalP"/>
    </source>
</evidence>
<dbReference type="eggNOG" id="COG0741">
    <property type="taxonomic scope" value="Bacteria"/>
</dbReference>
<dbReference type="STRING" id="686340.Metal_3827"/>
<feature type="domain" description="LysM" evidence="3">
    <location>
        <begin position="447"/>
        <end position="491"/>
    </location>
</feature>
<dbReference type="InterPro" id="IPR000189">
    <property type="entry name" value="Transglyc_AS"/>
</dbReference>
<evidence type="ECO:0000313" key="4">
    <source>
        <dbReference type="EMBL" id="EIC31469.1"/>
    </source>
</evidence>
<dbReference type="SUPFAM" id="SSF53955">
    <property type="entry name" value="Lysozyme-like"/>
    <property type="match status" value="1"/>
</dbReference>
<organism evidence="4 5">
    <name type="scientific">Methylomicrobium album BG8</name>
    <dbReference type="NCBI Taxonomy" id="686340"/>
    <lineage>
        <taxon>Bacteria</taxon>
        <taxon>Pseudomonadati</taxon>
        <taxon>Pseudomonadota</taxon>
        <taxon>Gammaproteobacteria</taxon>
        <taxon>Methylococcales</taxon>
        <taxon>Methylococcaceae</taxon>
        <taxon>Methylomicrobium</taxon>
    </lineage>
</organism>
<keyword evidence="2" id="KW-0732">Signal</keyword>
<dbReference type="InterPro" id="IPR008258">
    <property type="entry name" value="Transglycosylase_SLT_dom_1"/>
</dbReference>
<dbReference type="AlphaFoldDB" id="H8GIF7"/>
<dbReference type="Pfam" id="PF01476">
    <property type="entry name" value="LysM"/>
    <property type="match status" value="3"/>
</dbReference>
<dbReference type="HOGENOM" id="CLU_009520_1_4_6"/>
<reference evidence="4 5" key="1">
    <citation type="journal article" date="2013" name="Genome Announc.">
        <title>Genome Sequence of the Obligate Gammaproteobacterial Methanotroph Methylomicrobium album Strain BG8.</title>
        <authorList>
            <person name="Kits K.D."/>
            <person name="Kalyuzhnaya M.G."/>
            <person name="Klotz M.G."/>
            <person name="Jetten M.S."/>
            <person name="Op den Camp H.J."/>
            <person name="Vuilleumier S."/>
            <person name="Bringel F."/>
            <person name="Dispirito A.A."/>
            <person name="Murrell J.C."/>
            <person name="Bruce D."/>
            <person name="Cheng J.F."/>
            <person name="Copeland A."/>
            <person name="Goodwin L."/>
            <person name="Hauser L."/>
            <person name="Lajus A."/>
            <person name="Land M.L."/>
            <person name="Lapidus A."/>
            <person name="Lucas S."/>
            <person name="Medigue C."/>
            <person name="Pitluck S."/>
            <person name="Woyke T."/>
            <person name="Zeytun A."/>
            <person name="Stein L.Y."/>
        </authorList>
    </citation>
    <scope>NUCLEOTIDE SEQUENCE [LARGE SCALE GENOMIC DNA]</scope>
    <source>
        <strain evidence="4 5">BG8</strain>
    </source>
</reference>
<dbReference type="Proteomes" id="UP000005090">
    <property type="component" value="Chromosome"/>
</dbReference>
<dbReference type="PANTHER" id="PTHR33734:SF22">
    <property type="entry name" value="MEMBRANE-BOUND LYTIC MUREIN TRANSGLYCOSYLASE D"/>
    <property type="match status" value="1"/>
</dbReference>
<dbReference type="PROSITE" id="PS51257">
    <property type="entry name" value="PROKAR_LIPOPROTEIN"/>
    <property type="match status" value="1"/>
</dbReference>
<gene>
    <name evidence="4" type="ORF">Metal_3827</name>
</gene>
<protein>
    <submittedName>
        <fullName evidence="4">Soluble lytic murein transglycosylase-like protein</fullName>
    </submittedName>
</protein>
<accession>H8GIF7</accession>
<dbReference type="SMART" id="SM00257">
    <property type="entry name" value="LysM"/>
    <property type="match status" value="3"/>
</dbReference>
<comment type="similarity">
    <text evidence="1">Belongs to the transglycosylase Slt family.</text>
</comment>
<feature type="signal peptide" evidence="2">
    <location>
        <begin position="1"/>
        <end position="19"/>
    </location>
</feature>
<dbReference type="Gene3D" id="1.10.530.10">
    <property type="match status" value="1"/>
</dbReference>
<feature type="domain" description="LysM" evidence="3">
    <location>
        <begin position="508"/>
        <end position="552"/>
    </location>
</feature>
<dbReference type="GO" id="GO:0008933">
    <property type="term" value="F:peptidoglycan lytic transglycosylase activity"/>
    <property type="evidence" value="ECO:0007669"/>
    <property type="project" value="InterPro"/>
</dbReference>
<dbReference type="eggNOG" id="COG1388">
    <property type="taxonomic scope" value="Bacteria"/>
</dbReference>
<feature type="chain" id="PRO_5003613569" evidence="2">
    <location>
        <begin position="20"/>
        <end position="561"/>
    </location>
</feature>
<proteinExistence type="inferred from homology"/>
<evidence type="ECO:0000256" key="1">
    <source>
        <dbReference type="ARBA" id="ARBA00007734"/>
    </source>
</evidence>
<dbReference type="InterPro" id="IPR018392">
    <property type="entry name" value="LysM"/>
</dbReference>
<dbReference type="InterPro" id="IPR036779">
    <property type="entry name" value="LysM_dom_sf"/>
</dbReference>
<dbReference type="PROSITE" id="PS51782">
    <property type="entry name" value="LYSM"/>
    <property type="match status" value="3"/>
</dbReference>
<dbReference type="GO" id="GO:0016020">
    <property type="term" value="C:membrane"/>
    <property type="evidence" value="ECO:0007669"/>
    <property type="project" value="InterPro"/>
</dbReference>